<dbReference type="PANTHER" id="PTHR21248">
    <property type="entry name" value="CARDIOLIPIN SYNTHASE"/>
    <property type="match status" value="1"/>
</dbReference>
<feature type="transmembrane region" description="Helical" evidence="13">
    <location>
        <begin position="37"/>
        <end position="55"/>
    </location>
</feature>
<evidence type="ECO:0000256" key="12">
    <source>
        <dbReference type="NCBIfam" id="TIGR04265"/>
    </source>
</evidence>
<dbReference type="GO" id="GO:0008808">
    <property type="term" value="F:cardiolipin synthase activity"/>
    <property type="evidence" value="ECO:0007669"/>
    <property type="project" value="UniProtKB-UniRule"/>
</dbReference>
<dbReference type="EC" id="2.7.8.-" evidence="12"/>
<gene>
    <name evidence="15" type="primary">cls</name>
    <name evidence="15" type="ORF">LKD81_06545</name>
</gene>
<keyword evidence="4" id="KW-0808">Transferase</keyword>
<organism evidence="15 16">
    <name type="scientific">Hominifimenecus microfluidus</name>
    <dbReference type="NCBI Taxonomy" id="2885348"/>
    <lineage>
        <taxon>Bacteria</taxon>
        <taxon>Bacillati</taxon>
        <taxon>Bacillota</taxon>
        <taxon>Clostridia</taxon>
        <taxon>Lachnospirales</taxon>
        <taxon>Lachnospiraceae</taxon>
        <taxon>Hominifimenecus</taxon>
    </lineage>
</organism>
<keyword evidence="7 13" id="KW-1133">Transmembrane helix</keyword>
<dbReference type="GO" id="GO:0032049">
    <property type="term" value="P:cardiolipin biosynthetic process"/>
    <property type="evidence" value="ECO:0007669"/>
    <property type="project" value="UniProtKB-UniRule"/>
</dbReference>
<accession>A0AAE3E9U2</accession>
<dbReference type="InterPro" id="IPR025202">
    <property type="entry name" value="PLD-like_dom"/>
</dbReference>
<feature type="domain" description="PLD phosphodiesterase" evidence="14">
    <location>
        <begin position="243"/>
        <end position="270"/>
    </location>
</feature>
<evidence type="ECO:0000256" key="2">
    <source>
        <dbReference type="ARBA" id="ARBA00022475"/>
    </source>
</evidence>
<keyword evidence="3" id="KW-0444">Lipid biosynthesis</keyword>
<evidence type="ECO:0000256" key="4">
    <source>
        <dbReference type="ARBA" id="ARBA00022679"/>
    </source>
</evidence>
<evidence type="ECO:0000256" key="8">
    <source>
        <dbReference type="ARBA" id="ARBA00023098"/>
    </source>
</evidence>
<feature type="transmembrane region" description="Helical" evidence="13">
    <location>
        <begin position="12"/>
        <end position="30"/>
    </location>
</feature>
<evidence type="ECO:0000256" key="5">
    <source>
        <dbReference type="ARBA" id="ARBA00022692"/>
    </source>
</evidence>
<keyword evidence="10" id="KW-0594">Phospholipid biosynthesis</keyword>
<evidence type="ECO:0000256" key="11">
    <source>
        <dbReference type="ARBA" id="ARBA00023264"/>
    </source>
</evidence>
<dbReference type="GO" id="GO:0005886">
    <property type="term" value="C:plasma membrane"/>
    <property type="evidence" value="ECO:0007669"/>
    <property type="project" value="UniProtKB-SubCell"/>
</dbReference>
<keyword evidence="9 13" id="KW-0472">Membrane</keyword>
<keyword evidence="5 13" id="KW-0812">Transmembrane</keyword>
<keyword evidence="2" id="KW-1003">Cell membrane</keyword>
<evidence type="ECO:0000256" key="3">
    <source>
        <dbReference type="ARBA" id="ARBA00022516"/>
    </source>
</evidence>
<evidence type="ECO:0000313" key="16">
    <source>
        <dbReference type="Proteomes" id="UP001198182"/>
    </source>
</evidence>
<dbReference type="EMBL" id="JAJEQR010000014">
    <property type="protein sequence ID" value="MCC2230659.1"/>
    <property type="molecule type" value="Genomic_DNA"/>
</dbReference>
<evidence type="ECO:0000313" key="15">
    <source>
        <dbReference type="EMBL" id="MCC2230659.1"/>
    </source>
</evidence>
<evidence type="ECO:0000256" key="10">
    <source>
        <dbReference type="ARBA" id="ARBA00023209"/>
    </source>
</evidence>
<dbReference type="Pfam" id="PF13396">
    <property type="entry name" value="PLDc_N"/>
    <property type="match status" value="1"/>
</dbReference>
<keyword evidence="16" id="KW-1185">Reference proteome</keyword>
<dbReference type="InterPro" id="IPR022924">
    <property type="entry name" value="Cardiolipin_synthase"/>
</dbReference>
<dbReference type="PANTHER" id="PTHR21248:SF22">
    <property type="entry name" value="PHOSPHOLIPASE D"/>
    <property type="match status" value="1"/>
</dbReference>
<evidence type="ECO:0000256" key="7">
    <source>
        <dbReference type="ARBA" id="ARBA00022989"/>
    </source>
</evidence>
<reference evidence="15" key="1">
    <citation type="submission" date="2021-10" db="EMBL/GenBank/DDBJ databases">
        <title>Anaerobic single-cell dispensing facilitates the cultivation of human gut bacteria.</title>
        <authorList>
            <person name="Afrizal A."/>
        </authorList>
    </citation>
    <scope>NUCLEOTIDE SEQUENCE</scope>
    <source>
        <strain evidence="15">CLA-AA-H215</strain>
    </source>
</reference>
<name>A0AAE3E9U2_9FIRM</name>
<evidence type="ECO:0000256" key="6">
    <source>
        <dbReference type="ARBA" id="ARBA00022737"/>
    </source>
</evidence>
<sequence>MKFLRTITGRIVIVGTMIAIQVVWFLLFMYKLTDYSLGINIALKTLSLFVVLHIMGKNNNPASKLAWIIPVMAFPLLGGLLYLVLYQRKPARKLRHRMEASEARIRPMMKVQNGICEKVQDTDPAAAGQMRYIQNICHMSPHAETDTVYFSSGEEFLPVFLEKLKQAKHYIFMEYFIIHEGVMWNQILEVLKEKVSEGVDVRVIYDDVGSLTYLPPDYHDQLEATGILCEAFNPFVPFVSTIMNHRDHRKITVIDGYIGFTGGLNFGDEYINVTNRYGYWKDNAIMLTGEGVWNLNVMFLTMWNSIRRTDSSFEQYRPRVFHPEPFAGNGYVQPYHDTPLDDENVGENVYLNLINGSQHHLTILNPYVVLDNEMITALGLAAKRGVEVSLVVPGTSDSWLVSKLADTYYPQLMEQGVKIYRYQPGFIHEKVFVSDGKAATVGTFNLDYRSLYLHFECGVFLYRTDSVRQVEADAAQVLSQCEPLTMEMIEKGFFVGMLQRILRIFAPLI</sequence>
<dbReference type="SUPFAM" id="SSF56024">
    <property type="entry name" value="Phospholipase D/nuclease"/>
    <property type="match status" value="2"/>
</dbReference>
<dbReference type="Gene3D" id="3.30.870.10">
    <property type="entry name" value="Endonuclease Chain A"/>
    <property type="match status" value="2"/>
</dbReference>
<dbReference type="CDD" id="cd09154">
    <property type="entry name" value="PLDc_SMU_988_like_1"/>
    <property type="match status" value="1"/>
</dbReference>
<keyword evidence="8" id="KW-0443">Lipid metabolism</keyword>
<proteinExistence type="predicted"/>
<keyword evidence="6" id="KW-0677">Repeat</keyword>
<dbReference type="RefSeq" id="WP_308453292.1">
    <property type="nucleotide sequence ID" value="NZ_JAJEQR010000014.1"/>
</dbReference>
<dbReference type="Proteomes" id="UP001198182">
    <property type="component" value="Unassembled WGS sequence"/>
</dbReference>
<comment type="subcellular location">
    <subcellularLocation>
        <location evidence="1">Cell membrane</location>
        <topology evidence="1">Multi-pass membrane protein</topology>
    </subcellularLocation>
</comment>
<dbReference type="PROSITE" id="PS50035">
    <property type="entry name" value="PLD"/>
    <property type="match status" value="2"/>
</dbReference>
<dbReference type="AlphaFoldDB" id="A0AAE3E9U2"/>
<dbReference type="Pfam" id="PF13091">
    <property type="entry name" value="PLDc_2"/>
    <property type="match status" value="2"/>
</dbReference>
<dbReference type="SMART" id="SM00155">
    <property type="entry name" value="PLDc"/>
    <property type="match status" value="2"/>
</dbReference>
<dbReference type="InterPro" id="IPR027379">
    <property type="entry name" value="CLS_N"/>
</dbReference>
<dbReference type="CDD" id="cd09160">
    <property type="entry name" value="PLDc_SMU_988_like_2"/>
    <property type="match status" value="1"/>
</dbReference>
<dbReference type="InterPro" id="IPR001736">
    <property type="entry name" value="PLipase_D/transphosphatidylase"/>
</dbReference>
<feature type="domain" description="PLD phosphodiesterase" evidence="14">
    <location>
        <begin position="423"/>
        <end position="450"/>
    </location>
</feature>
<protein>
    <recommendedName>
        <fullName evidence="12">Cardiolipin synthase</fullName>
        <ecNumber evidence="12">2.7.8.-</ecNumber>
    </recommendedName>
</protein>
<evidence type="ECO:0000256" key="13">
    <source>
        <dbReference type="SAM" id="Phobius"/>
    </source>
</evidence>
<evidence type="ECO:0000256" key="1">
    <source>
        <dbReference type="ARBA" id="ARBA00004651"/>
    </source>
</evidence>
<evidence type="ECO:0000259" key="14">
    <source>
        <dbReference type="PROSITE" id="PS50035"/>
    </source>
</evidence>
<evidence type="ECO:0000256" key="9">
    <source>
        <dbReference type="ARBA" id="ARBA00023136"/>
    </source>
</evidence>
<feature type="transmembrane region" description="Helical" evidence="13">
    <location>
        <begin position="67"/>
        <end position="86"/>
    </location>
</feature>
<comment type="caution">
    <text evidence="15">The sequence shown here is derived from an EMBL/GenBank/DDBJ whole genome shotgun (WGS) entry which is preliminary data.</text>
</comment>
<dbReference type="NCBIfam" id="TIGR04265">
    <property type="entry name" value="bac_cardiolipin"/>
    <property type="match status" value="1"/>
</dbReference>
<keyword evidence="11" id="KW-1208">Phospholipid metabolism</keyword>